<dbReference type="InterPro" id="IPR046357">
    <property type="entry name" value="PPIase_dom_sf"/>
</dbReference>
<dbReference type="AlphaFoldDB" id="H6UDS4"/>
<reference evidence="3" key="1">
    <citation type="submission" date="2011-08" db="EMBL/GenBank/DDBJ databases">
        <authorList>
            <person name="Shukla V."/>
            <person name="Considine D."/>
            <person name="Mead J."/>
        </authorList>
    </citation>
    <scope>NUCLEOTIDE SEQUENCE</scope>
</reference>
<dbReference type="PROSITE" id="PS50059">
    <property type="entry name" value="FKBP_PPIASE"/>
    <property type="match status" value="1"/>
</dbReference>
<proteinExistence type="evidence at transcript level"/>
<dbReference type="InterPro" id="IPR044180">
    <property type="entry name" value="FKBP18-like"/>
</dbReference>
<dbReference type="SUPFAM" id="SSF54534">
    <property type="entry name" value="FKBP-like"/>
    <property type="match status" value="1"/>
</dbReference>
<dbReference type="Pfam" id="PF00254">
    <property type="entry name" value="FKBP_C"/>
    <property type="match status" value="1"/>
</dbReference>
<organism evidence="3">
    <name type="scientific">Wolffia australiana</name>
    <name type="common">Water-meal</name>
    <name type="synonym">Wolffia arrhiza var. australiana</name>
    <dbReference type="NCBI Taxonomy" id="161112"/>
    <lineage>
        <taxon>Eukaryota</taxon>
        <taxon>Viridiplantae</taxon>
        <taxon>Streptophyta</taxon>
        <taxon>Embryophyta</taxon>
        <taxon>Tracheophyta</taxon>
        <taxon>Spermatophyta</taxon>
        <taxon>Magnoliopsida</taxon>
        <taxon>Liliopsida</taxon>
        <taxon>Araceae</taxon>
        <taxon>Lemnoideae</taxon>
        <taxon>Wolffia</taxon>
    </lineage>
</organism>
<evidence type="ECO:0000259" key="2">
    <source>
        <dbReference type="PROSITE" id="PS50059"/>
    </source>
</evidence>
<dbReference type="InterPro" id="IPR001179">
    <property type="entry name" value="PPIase_FKBP_dom"/>
</dbReference>
<feature type="domain" description="PPIase FKBP-type" evidence="2">
    <location>
        <begin position="130"/>
        <end position="224"/>
    </location>
</feature>
<comment type="catalytic activity">
    <reaction evidence="1">
        <text>[protein]-peptidylproline (omega=180) = [protein]-peptidylproline (omega=0)</text>
        <dbReference type="Rhea" id="RHEA:16237"/>
        <dbReference type="Rhea" id="RHEA-COMP:10747"/>
        <dbReference type="Rhea" id="RHEA-COMP:10748"/>
        <dbReference type="ChEBI" id="CHEBI:83833"/>
        <dbReference type="ChEBI" id="CHEBI:83834"/>
        <dbReference type="EC" id="5.2.1.8"/>
    </reaction>
</comment>
<evidence type="ECO:0000256" key="1">
    <source>
        <dbReference type="PROSITE-ProRule" id="PRU00277"/>
    </source>
</evidence>
<dbReference type="EMBL" id="JN634563">
    <property type="protein sequence ID" value="AEZ49159.1"/>
    <property type="molecule type" value="mRNA"/>
</dbReference>
<keyword evidence="1 3" id="KW-0413">Isomerase</keyword>
<evidence type="ECO:0000313" key="3">
    <source>
        <dbReference type="EMBL" id="AEZ49159.1"/>
    </source>
</evidence>
<dbReference type="PANTHER" id="PTHR47862">
    <property type="entry name" value="PEPTIDYL-PROLYL CIS-TRANS ISOMERASE FKBP18, CHLOROPLASTIC"/>
    <property type="match status" value="1"/>
</dbReference>
<dbReference type="GO" id="GO:0009543">
    <property type="term" value="C:chloroplast thylakoid lumen"/>
    <property type="evidence" value="ECO:0007669"/>
    <property type="project" value="TreeGrafter"/>
</dbReference>
<accession>H6UDS4</accession>
<dbReference type="Gene3D" id="3.10.50.40">
    <property type="match status" value="1"/>
</dbReference>
<dbReference type="PANTHER" id="PTHR47862:SF2">
    <property type="entry name" value="PEPTIDYLPROLYL ISOMERASE"/>
    <property type="match status" value="1"/>
</dbReference>
<keyword evidence="1" id="KW-0697">Rotamase</keyword>
<dbReference type="EC" id="5.2.1.8" evidence="1"/>
<dbReference type="GO" id="GO:0003755">
    <property type="term" value="F:peptidyl-prolyl cis-trans isomerase activity"/>
    <property type="evidence" value="ECO:0007669"/>
    <property type="project" value="UniProtKB-KW"/>
</dbReference>
<protein>
    <recommendedName>
        <fullName evidence="1">peptidylprolyl isomerase</fullName>
        <ecNumber evidence="1">5.2.1.8</ecNumber>
    </recommendedName>
</protein>
<sequence length="237" mass="24663">MIVEASFLPAPILSVPAQGRISWTVRRTGGRVSGGNVVFPPCRCSSDESSGLSEKDGVSVTSIDAGRRLLMGSSIASAASLCIADIANAVSTSRRALKGAKVPESDFITLPNGLKYYDLKVGTGAEAVKGSRVAVHYVAKWRGITFMTSRQGLGVGGGTPYGFDVGQSEKGNVLKGLDLGVEGMKVGGQRLLIVPPQLAYGSKGVQEIPPNATIELDVELLSIKQSPFGTSVKIVEG</sequence>
<name>H6UDS4_WOLAU</name>